<dbReference type="InParanoid" id="J4IC90"/>
<evidence type="ECO:0000313" key="2">
    <source>
        <dbReference type="Proteomes" id="UP000006352"/>
    </source>
</evidence>
<accession>J4IC90</accession>
<dbReference type="HOGENOM" id="CLU_169806_0_0_1"/>
<dbReference type="OrthoDB" id="2804213at2759"/>
<gene>
    <name evidence="1" type="ORF">FIBRA_08239</name>
</gene>
<name>J4IC90_9APHY</name>
<evidence type="ECO:0000313" key="1">
    <source>
        <dbReference type="EMBL" id="CCM05996.1"/>
    </source>
</evidence>
<proteinExistence type="predicted"/>
<dbReference type="RefSeq" id="XP_012185279.1">
    <property type="nucleotide sequence ID" value="XM_012329889.1"/>
</dbReference>
<keyword evidence="2" id="KW-1185">Reference proteome</keyword>
<dbReference type="AlphaFoldDB" id="J4IC90"/>
<reference evidence="1 2" key="1">
    <citation type="journal article" date="2012" name="Appl. Environ. Microbiol.">
        <title>Short-read sequencing for genomic analysis of the brown rot fungus Fibroporia radiculosa.</title>
        <authorList>
            <person name="Tang J.D."/>
            <person name="Perkins A.D."/>
            <person name="Sonstegard T.S."/>
            <person name="Schroeder S.G."/>
            <person name="Burgess S.C."/>
            <person name="Diehl S.V."/>
        </authorList>
    </citation>
    <scope>NUCLEOTIDE SEQUENCE [LARGE SCALE GENOMIC DNA]</scope>
    <source>
        <strain evidence="1 2">TFFH 294</strain>
    </source>
</reference>
<dbReference type="EMBL" id="HE797220">
    <property type="protein sequence ID" value="CCM05996.1"/>
    <property type="molecule type" value="Genomic_DNA"/>
</dbReference>
<organism evidence="1 2">
    <name type="scientific">Fibroporia radiculosa</name>
    <dbReference type="NCBI Taxonomy" id="599839"/>
    <lineage>
        <taxon>Eukaryota</taxon>
        <taxon>Fungi</taxon>
        <taxon>Dikarya</taxon>
        <taxon>Basidiomycota</taxon>
        <taxon>Agaricomycotina</taxon>
        <taxon>Agaricomycetes</taxon>
        <taxon>Polyporales</taxon>
        <taxon>Fibroporiaceae</taxon>
        <taxon>Fibroporia</taxon>
    </lineage>
</organism>
<dbReference type="Proteomes" id="UP000006352">
    <property type="component" value="Unassembled WGS sequence"/>
</dbReference>
<protein>
    <submittedName>
        <fullName evidence="1">Uncharacterized protein</fullName>
    </submittedName>
</protein>
<sequence length="102" mass="11349">MWSTNTFTDISYVTDSLVFILLSRLYLNLREEVHGNGLGLETSVISDVRFAAQVVGNMGSTLDHGNQDSEAFEIEEDASYNGHDRLNGEDIDQVNSYMTRAA</sequence>
<dbReference type="GeneID" id="24100907"/>